<dbReference type="AlphaFoldDB" id="E6QL12"/>
<comment type="caution">
    <text evidence="1">The sequence shown here is derived from an EMBL/GenBank/DDBJ whole genome shotgun (WGS) entry which is preliminary data.</text>
</comment>
<protein>
    <submittedName>
        <fullName evidence="1">Uncharacterized protein</fullName>
    </submittedName>
</protein>
<organism evidence="1">
    <name type="scientific">mine drainage metagenome</name>
    <dbReference type="NCBI Taxonomy" id="410659"/>
    <lineage>
        <taxon>unclassified sequences</taxon>
        <taxon>metagenomes</taxon>
        <taxon>ecological metagenomes</taxon>
    </lineage>
</organism>
<evidence type="ECO:0000313" key="1">
    <source>
        <dbReference type="EMBL" id="CBI07932.1"/>
    </source>
</evidence>
<sequence>MLLCLFAIAPALAQQGTPGPTATIAVEGGTLSYIPYYYSGGCGPGAYFNQTTYTNFGFTIGGTTYPISGQQVVAQGYGSVSCPNYTQPSVLPITLPNTNNSTVPAGECVFNFSNGTGQSSCPSLVTNTIDPLYKVVSILYEPPGNESTQGLATQVGGIGAAMKNQQTWTWQDFQSTAMSTGASNSVQILLKTTTANCFASVALYEDTLYHTFAFQFPTGAPGCN</sequence>
<reference evidence="1" key="1">
    <citation type="submission" date="2009-10" db="EMBL/GenBank/DDBJ databases">
        <title>Diversity of trophic interactions inside an arsenic-rich microbial ecosystem.</title>
        <authorList>
            <person name="Bertin P.N."/>
            <person name="Heinrich-Salmeron A."/>
            <person name="Pelletier E."/>
            <person name="Goulhen-Chollet F."/>
            <person name="Arsene-Ploetze F."/>
            <person name="Gallien S."/>
            <person name="Calteau A."/>
            <person name="Vallenet D."/>
            <person name="Casiot C."/>
            <person name="Chane-Woon-Ming B."/>
            <person name="Giloteaux L."/>
            <person name="Barakat M."/>
            <person name="Bonnefoy V."/>
            <person name="Bruneel O."/>
            <person name="Chandler M."/>
            <person name="Cleiss J."/>
            <person name="Duran R."/>
            <person name="Elbaz-Poulichet F."/>
            <person name="Fonknechten N."/>
            <person name="Lauga B."/>
            <person name="Mornico D."/>
            <person name="Ortet P."/>
            <person name="Schaeffer C."/>
            <person name="Siguier P."/>
            <person name="Alexander Thil Smith A."/>
            <person name="Van Dorsselaer A."/>
            <person name="Weissenbach J."/>
            <person name="Medigue C."/>
            <person name="Le Paslier D."/>
        </authorList>
    </citation>
    <scope>NUCLEOTIDE SEQUENCE</scope>
</reference>
<dbReference type="EMBL" id="CABQ01000163">
    <property type="protein sequence ID" value="CBI07932.1"/>
    <property type="molecule type" value="Genomic_DNA"/>
</dbReference>
<gene>
    <name evidence="1" type="ORF">CARN6_1344</name>
</gene>
<accession>E6QL12</accession>
<proteinExistence type="predicted"/>
<name>E6QL12_9ZZZZ</name>